<organism evidence="2">
    <name type="scientific">uncultured Sulfurovum sp</name>
    <dbReference type="NCBI Taxonomy" id="269237"/>
    <lineage>
        <taxon>Bacteria</taxon>
        <taxon>Pseudomonadati</taxon>
        <taxon>Campylobacterota</taxon>
        <taxon>Epsilonproteobacteria</taxon>
        <taxon>Campylobacterales</taxon>
        <taxon>Sulfurovaceae</taxon>
        <taxon>Sulfurovum</taxon>
        <taxon>environmental samples</taxon>
    </lineage>
</organism>
<gene>
    <name evidence="2" type="ORF">HELGO_WM21962</name>
</gene>
<accession>A0A6S6TXX3</accession>
<evidence type="ECO:0000313" key="2">
    <source>
        <dbReference type="EMBL" id="CAA6821173.1"/>
    </source>
</evidence>
<proteinExistence type="predicted"/>
<sequence length="346" mass="38709">MYMKKIIFTVLLISTQLLEAISFSHHDWEVVCDNTNTCRIVGYSTYYTPLPVTVLLTIKAGAKQKINAKVQLGSFGEETENVFSKLPSNFKLNMLINDKSYGYVTISKNELISPLSQQQTTVLLNSLKTTSNIVWKIKEHTWKLSDKGSSAVLLKVDEFQKRLNTTGALYKKGKQSEKSVLAPKPIPIIHAPRLSSSKEIQLNPLLMGQLNKELTLNKNDCYDIEQLDKKVTLYQLSNNKLLATKACWMAAYNYGSAYWVINKQAPFKPQLISTEANEYALNENNIGTLSASHKGRGIGDCFSHASWVWNGKTFQQSYVGSTGQCRAIAGGGAWNLPTLLTNIKRK</sequence>
<dbReference type="EMBL" id="CACVAR010000322">
    <property type="protein sequence ID" value="CAA6821173.1"/>
    <property type="molecule type" value="Genomic_DNA"/>
</dbReference>
<dbReference type="InterPro" id="IPR009560">
    <property type="entry name" value="DUF1176"/>
</dbReference>
<dbReference type="AlphaFoldDB" id="A0A6S6TXX3"/>
<feature type="chain" id="PRO_5027724580" evidence="1">
    <location>
        <begin position="20"/>
        <end position="346"/>
    </location>
</feature>
<feature type="signal peptide" evidence="1">
    <location>
        <begin position="1"/>
        <end position="19"/>
    </location>
</feature>
<reference evidence="2" key="1">
    <citation type="submission" date="2020-01" db="EMBL/GenBank/DDBJ databases">
        <authorList>
            <person name="Meier V. D."/>
            <person name="Meier V D."/>
        </authorList>
    </citation>
    <scope>NUCLEOTIDE SEQUENCE</scope>
    <source>
        <strain evidence="2">HLG_WM_MAG_03</strain>
    </source>
</reference>
<keyword evidence="1" id="KW-0732">Signal</keyword>
<dbReference type="Pfam" id="PF06674">
    <property type="entry name" value="DUF1176"/>
    <property type="match status" value="1"/>
</dbReference>
<name>A0A6S6TXX3_9BACT</name>
<evidence type="ECO:0000256" key="1">
    <source>
        <dbReference type="SAM" id="SignalP"/>
    </source>
</evidence>
<protein>
    <submittedName>
        <fullName evidence="2">DUF1176 domain-containing protein</fullName>
    </submittedName>
</protein>